<gene>
    <name evidence="9" type="ORF">SAMN02745217_02429</name>
</gene>
<evidence type="ECO:0000259" key="8">
    <source>
        <dbReference type="PROSITE" id="PS51686"/>
    </source>
</evidence>
<feature type="active site" description="Nucleophile" evidence="7">
    <location>
        <position position="231"/>
    </location>
</feature>
<evidence type="ECO:0000256" key="5">
    <source>
        <dbReference type="ARBA" id="ARBA00022691"/>
    </source>
</evidence>
<keyword evidence="4 7" id="KW-0808">Transferase</keyword>
<dbReference type="InterPro" id="IPR023267">
    <property type="entry name" value="RCMT"/>
</dbReference>
<keyword evidence="5 7" id="KW-0949">S-adenosyl-L-methionine</keyword>
<evidence type="ECO:0000256" key="4">
    <source>
        <dbReference type="ARBA" id="ARBA00022679"/>
    </source>
</evidence>
<dbReference type="Gene3D" id="3.30.70.1170">
    <property type="entry name" value="Sun protein, domain 3"/>
    <property type="match status" value="1"/>
</dbReference>
<dbReference type="RefSeq" id="WP_073589129.1">
    <property type="nucleotide sequence ID" value="NZ_FRFD01000007.1"/>
</dbReference>
<dbReference type="GO" id="GO:0006396">
    <property type="term" value="P:RNA processing"/>
    <property type="evidence" value="ECO:0007669"/>
    <property type="project" value="InterPro"/>
</dbReference>
<dbReference type="Pfam" id="PF17126">
    <property type="entry name" value="RsmF_methylt_CI"/>
    <property type="match status" value="1"/>
</dbReference>
<evidence type="ECO:0000313" key="9">
    <source>
        <dbReference type="EMBL" id="SHO49790.1"/>
    </source>
</evidence>
<dbReference type="GO" id="GO:0008173">
    <property type="term" value="F:RNA methyltransferase activity"/>
    <property type="evidence" value="ECO:0007669"/>
    <property type="project" value="InterPro"/>
</dbReference>
<dbReference type="Pfam" id="PF13636">
    <property type="entry name" value="Methyltranf_PUA"/>
    <property type="match status" value="1"/>
</dbReference>
<dbReference type="Pfam" id="PF17125">
    <property type="entry name" value="Methyltr_RsmF_N"/>
    <property type="match status" value="1"/>
</dbReference>
<dbReference type="InterPro" id="IPR001678">
    <property type="entry name" value="MeTrfase_RsmB-F_NOP2_dom"/>
</dbReference>
<dbReference type="PANTHER" id="PTHR22807:SF30">
    <property type="entry name" value="28S RRNA (CYTOSINE(4447)-C(5))-METHYLTRANSFERASE-RELATED"/>
    <property type="match status" value="1"/>
</dbReference>
<comment type="similarity">
    <text evidence="1 7">Belongs to the class I-like SAM-binding methyltransferase superfamily. RsmB/NOP family.</text>
</comment>
<dbReference type="PANTHER" id="PTHR22807">
    <property type="entry name" value="NOP2 YEAST -RELATED NOL1/NOP2/FMU SUN DOMAIN-CONTAINING"/>
    <property type="match status" value="1"/>
</dbReference>
<feature type="domain" description="SAM-dependent MTase RsmB/NOP-type" evidence="8">
    <location>
        <begin position="1"/>
        <end position="306"/>
    </location>
</feature>
<evidence type="ECO:0000256" key="6">
    <source>
        <dbReference type="ARBA" id="ARBA00022884"/>
    </source>
</evidence>
<dbReference type="InterPro" id="IPR049560">
    <property type="entry name" value="MeTrfase_RsmB-F_NOP2_cat"/>
</dbReference>
<reference evidence="9 10" key="1">
    <citation type="submission" date="2016-12" db="EMBL/GenBank/DDBJ databases">
        <authorList>
            <person name="Song W.-J."/>
            <person name="Kurnit D.M."/>
        </authorList>
    </citation>
    <scope>NUCLEOTIDE SEQUENCE [LARGE SCALE GENOMIC DNA]</scope>
    <source>
        <strain evidence="9 10">DSM 12503</strain>
    </source>
</reference>
<keyword evidence="10" id="KW-1185">Reference proteome</keyword>
<feature type="binding site" evidence="7">
    <location>
        <position position="133"/>
    </location>
    <ligand>
        <name>S-adenosyl-L-methionine</name>
        <dbReference type="ChEBI" id="CHEBI:59789"/>
    </ligand>
</feature>
<dbReference type="CDD" id="cd02440">
    <property type="entry name" value="AdoMet_MTases"/>
    <property type="match status" value="1"/>
</dbReference>
<dbReference type="STRING" id="1121345.SAMN02745217_02429"/>
<dbReference type="GO" id="GO:0001510">
    <property type="term" value="P:RNA methylation"/>
    <property type="evidence" value="ECO:0007669"/>
    <property type="project" value="InterPro"/>
</dbReference>
<dbReference type="SUPFAM" id="SSF53335">
    <property type="entry name" value="S-adenosyl-L-methionine-dependent methyltransferases"/>
    <property type="match status" value="1"/>
</dbReference>
<accession>A0A1M7YAX0</accession>
<keyword evidence="6 7" id="KW-0694">RNA-binding</keyword>
<dbReference type="OrthoDB" id="9810297at2"/>
<evidence type="ECO:0000256" key="3">
    <source>
        <dbReference type="ARBA" id="ARBA00022603"/>
    </source>
</evidence>
<evidence type="ECO:0000256" key="2">
    <source>
        <dbReference type="ARBA" id="ARBA00022490"/>
    </source>
</evidence>
<organism evidence="9 10">
    <name type="scientific">Anaerocolumna xylanovorans DSM 12503</name>
    <dbReference type="NCBI Taxonomy" id="1121345"/>
    <lineage>
        <taxon>Bacteria</taxon>
        <taxon>Bacillati</taxon>
        <taxon>Bacillota</taxon>
        <taxon>Clostridia</taxon>
        <taxon>Lachnospirales</taxon>
        <taxon>Lachnospiraceae</taxon>
        <taxon>Anaerocolumna</taxon>
    </lineage>
</organism>
<dbReference type="Gene3D" id="2.30.130.60">
    <property type="match status" value="1"/>
</dbReference>
<dbReference type="InterPro" id="IPR027391">
    <property type="entry name" value="Nol1_Nop2_Fmu_2"/>
</dbReference>
<dbReference type="PROSITE" id="PS51686">
    <property type="entry name" value="SAM_MT_RSMB_NOP"/>
    <property type="match status" value="1"/>
</dbReference>
<dbReference type="PRINTS" id="PR02008">
    <property type="entry name" value="RCMTFAMILY"/>
</dbReference>
<dbReference type="InterPro" id="IPR031340">
    <property type="entry name" value="RsmF_methylt_CI"/>
</dbReference>
<feature type="binding site" evidence="7">
    <location>
        <begin position="109"/>
        <end position="115"/>
    </location>
    <ligand>
        <name>S-adenosyl-L-methionine</name>
        <dbReference type="ChEBI" id="CHEBI:59789"/>
    </ligand>
</feature>
<evidence type="ECO:0000256" key="7">
    <source>
        <dbReference type="PROSITE-ProRule" id="PRU01023"/>
    </source>
</evidence>
<dbReference type="GO" id="GO:0003723">
    <property type="term" value="F:RNA binding"/>
    <property type="evidence" value="ECO:0007669"/>
    <property type="project" value="UniProtKB-UniRule"/>
</dbReference>
<dbReference type="InterPro" id="IPR031341">
    <property type="entry name" value="Methyltr_RsmF_N"/>
</dbReference>
<dbReference type="InterPro" id="IPR029063">
    <property type="entry name" value="SAM-dependent_MTases_sf"/>
</dbReference>
<sequence>MKLPQTFEERMKSLLGEEYKEYEKSLDEKHYSGIRVNTLKITPEEFEKIAPFPITRIPWIKNGYYYNQKEQPARHPYYFAGLYYIQEPSAMTPASLLPITPGDKVLDICAAPGGKSTELGARLCGKGVLISNDISNSRAKALLKNIELFGIRNPVIASEAPGKLVDYFTEYFDKILVDAPCSGEGMFRKSPAIMKNWEQYGVGYYNKLQKEIIIQAAKMLKPGGYLLYSTCTFSPEENEGTISYLLEQFPEFQVVNPLTDSSVSYEGFSQGRPEWVGGREELKNCIRLWPHKIKGEGHFIALLRKGDSASGINQAESAESCQGKVKLPKETEDFLAELSLPIKKENLLVKEDRLYLLPDGLPTLKGLRLLRQGLLLGEMKKGRFEPSQALACALSQGDYKKTIDLNSGSFEVIKYLKCETIEGNSPYGDGYHLVTTDSFSLGWGKLLKDSLKNKYLPGWRWM</sequence>
<protein>
    <submittedName>
        <fullName evidence="9">NOL1/NOP2/sun family putative RNA methylase</fullName>
    </submittedName>
</protein>
<keyword evidence="3 7" id="KW-0489">Methyltransferase</keyword>
<evidence type="ECO:0000313" key="10">
    <source>
        <dbReference type="Proteomes" id="UP000184612"/>
    </source>
</evidence>
<dbReference type="PROSITE" id="PS01153">
    <property type="entry name" value="NOL1_NOP2_SUN"/>
    <property type="match status" value="1"/>
</dbReference>
<evidence type="ECO:0000256" key="1">
    <source>
        <dbReference type="ARBA" id="ARBA00007494"/>
    </source>
</evidence>
<dbReference type="GO" id="GO:0008757">
    <property type="term" value="F:S-adenosylmethionine-dependent methyltransferase activity"/>
    <property type="evidence" value="ECO:0007669"/>
    <property type="project" value="InterPro"/>
</dbReference>
<dbReference type="NCBIfam" id="TIGR00446">
    <property type="entry name" value="nop2p"/>
    <property type="match status" value="1"/>
</dbReference>
<dbReference type="InterPro" id="IPR011023">
    <property type="entry name" value="Nop2p"/>
</dbReference>
<proteinExistence type="inferred from homology"/>
<dbReference type="Pfam" id="PF01189">
    <property type="entry name" value="Methyltr_RsmB-F"/>
    <property type="match status" value="1"/>
</dbReference>
<dbReference type="AlphaFoldDB" id="A0A1M7YAX0"/>
<comment type="caution">
    <text evidence="7">Lacks conserved residue(s) required for the propagation of feature annotation.</text>
</comment>
<name>A0A1M7YAX0_9FIRM</name>
<dbReference type="Proteomes" id="UP000184612">
    <property type="component" value="Unassembled WGS sequence"/>
</dbReference>
<dbReference type="Gene3D" id="3.40.50.150">
    <property type="entry name" value="Vaccinia Virus protein VP39"/>
    <property type="match status" value="1"/>
</dbReference>
<feature type="binding site" evidence="7">
    <location>
        <position position="178"/>
    </location>
    <ligand>
        <name>S-adenosyl-L-methionine</name>
        <dbReference type="ChEBI" id="CHEBI:59789"/>
    </ligand>
</feature>
<dbReference type="EMBL" id="FRFD01000007">
    <property type="protein sequence ID" value="SHO49790.1"/>
    <property type="molecule type" value="Genomic_DNA"/>
</dbReference>
<dbReference type="InterPro" id="IPR018314">
    <property type="entry name" value="RsmB/NOL1/NOP2-like_CS"/>
</dbReference>
<dbReference type="CDD" id="cd21147">
    <property type="entry name" value="RsmF_methylt_CTD1"/>
    <property type="match status" value="1"/>
</dbReference>
<keyword evidence="2" id="KW-0963">Cytoplasm</keyword>